<sequence length="470" mass="51873">MVVSDEKFTKILILVSCHHISKRDHLVYLDSIFQVSIHLRHEPKCIGSIISAHFIVTTANCLDVHGVKDAPLTDISISEGTTNANEEWDSHQVEQIILHPEYHKAANNEILNDIALIKVRTHFHSGAKVYHVKMFKTGESVPNRTLAELTGFSKADAGLMMELIPVLDNASCATYYPKLGAGQICAGTRGRGPCEGDEGAPLVVADKLIGIASNWLDDCADVQRPAIFTDIANYYDWISSTINSFENDLVVSIQNQQRHQCEGVIISPYHVLTTGLCVRAAFLNELTVRIDYAHAKDEAGRVFGVDHVHLHPNLRIDPQGKPVNDIAILRVKNRFPFIKNKTELSEAQATVTGGVTGQTPISNLSSDGITYIASSVLEVIIVNTEVCNEAYEDLSRTITSDLICANEVENRHWEVTRGAPLFVDDRVVGVLSCYGICKSSGGRPVTYTNVGNHRQWIDDFLTKESENLGF</sequence>
<evidence type="ECO:0000313" key="2">
    <source>
        <dbReference type="Proteomes" id="UP001239111"/>
    </source>
</evidence>
<accession>A0ACC2PDR7</accession>
<protein>
    <submittedName>
        <fullName evidence="1">Uncharacterized protein</fullName>
    </submittedName>
</protein>
<dbReference type="Proteomes" id="UP001239111">
    <property type="component" value="Chromosome 1"/>
</dbReference>
<keyword evidence="2" id="KW-1185">Reference proteome</keyword>
<gene>
    <name evidence="1" type="ORF">QAD02_017398</name>
</gene>
<reference evidence="1" key="1">
    <citation type="submission" date="2023-04" db="EMBL/GenBank/DDBJ databases">
        <title>A chromosome-level genome assembly of the parasitoid wasp Eretmocerus hayati.</title>
        <authorList>
            <person name="Zhong Y."/>
            <person name="Liu S."/>
            <person name="Liu Y."/>
        </authorList>
    </citation>
    <scope>NUCLEOTIDE SEQUENCE</scope>
    <source>
        <strain evidence="1">ZJU_SS_LIU_2023</strain>
    </source>
</reference>
<dbReference type="EMBL" id="CM056741">
    <property type="protein sequence ID" value="KAJ8681606.1"/>
    <property type="molecule type" value="Genomic_DNA"/>
</dbReference>
<name>A0ACC2PDR7_9HYME</name>
<comment type="caution">
    <text evidence="1">The sequence shown here is derived from an EMBL/GenBank/DDBJ whole genome shotgun (WGS) entry which is preliminary data.</text>
</comment>
<evidence type="ECO:0000313" key="1">
    <source>
        <dbReference type="EMBL" id="KAJ8681606.1"/>
    </source>
</evidence>
<proteinExistence type="predicted"/>
<organism evidence="1 2">
    <name type="scientific">Eretmocerus hayati</name>
    <dbReference type="NCBI Taxonomy" id="131215"/>
    <lineage>
        <taxon>Eukaryota</taxon>
        <taxon>Metazoa</taxon>
        <taxon>Ecdysozoa</taxon>
        <taxon>Arthropoda</taxon>
        <taxon>Hexapoda</taxon>
        <taxon>Insecta</taxon>
        <taxon>Pterygota</taxon>
        <taxon>Neoptera</taxon>
        <taxon>Endopterygota</taxon>
        <taxon>Hymenoptera</taxon>
        <taxon>Apocrita</taxon>
        <taxon>Proctotrupomorpha</taxon>
        <taxon>Chalcidoidea</taxon>
        <taxon>Aphelinidae</taxon>
        <taxon>Aphelininae</taxon>
        <taxon>Eretmocerus</taxon>
    </lineage>
</organism>